<keyword evidence="3" id="KW-1185">Reference proteome</keyword>
<protein>
    <submittedName>
        <fullName evidence="2">LamG domain-containing protein</fullName>
    </submittedName>
</protein>
<proteinExistence type="predicted"/>
<dbReference type="OrthoDB" id="9814380at2"/>
<dbReference type="Gene3D" id="2.60.120.200">
    <property type="match status" value="1"/>
</dbReference>
<feature type="chain" id="PRO_5024318876" evidence="1">
    <location>
        <begin position="24"/>
        <end position="292"/>
    </location>
</feature>
<organism evidence="2 3">
    <name type="scientific">Maribacter algarum</name>
    <name type="common">ex Zhang et al. 2020</name>
    <dbReference type="NCBI Taxonomy" id="2578118"/>
    <lineage>
        <taxon>Bacteria</taxon>
        <taxon>Pseudomonadati</taxon>
        <taxon>Bacteroidota</taxon>
        <taxon>Flavobacteriia</taxon>
        <taxon>Flavobacteriales</taxon>
        <taxon>Flavobacteriaceae</taxon>
        <taxon>Maribacter</taxon>
    </lineage>
</organism>
<dbReference type="InterPro" id="IPR013320">
    <property type="entry name" value="ConA-like_dom_sf"/>
</dbReference>
<feature type="signal peptide" evidence="1">
    <location>
        <begin position="1"/>
        <end position="23"/>
    </location>
</feature>
<evidence type="ECO:0000256" key="1">
    <source>
        <dbReference type="SAM" id="SignalP"/>
    </source>
</evidence>
<comment type="caution">
    <text evidence="2">The sequence shown here is derived from an EMBL/GenBank/DDBJ whole genome shotgun (WGS) entry which is preliminary data.</text>
</comment>
<evidence type="ECO:0000313" key="2">
    <source>
        <dbReference type="EMBL" id="TMM57295.1"/>
    </source>
</evidence>
<keyword evidence="1" id="KW-0732">Signal</keyword>
<dbReference type="Pfam" id="PF13385">
    <property type="entry name" value="Laminin_G_3"/>
    <property type="match status" value="1"/>
</dbReference>
<dbReference type="RefSeq" id="WP_138658278.1">
    <property type="nucleotide sequence ID" value="NZ_VATY01000002.1"/>
</dbReference>
<accession>A0A5S3QIB6</accession>
<dbReference type="GO" id="GO:0004553">
    <property type="term" value="F:hydrolase activity, hydrolyzing O-glycosyl compounds"/>
    <property type="evidence" value="ECO:0007669"/>
    <property type="project" value="UniProtKB-ARBA"/>
</dbReference>
<dbReference type="SUPFAM" id="SSF49899">
    <property type="entry name" value="Concanavalin A-like lectins/glucanases"/>
    <property type="match status" value="1"/>
</dbReference>
<dbReference type="GO" id="GO:0005975">
    <property type="term" value="P:carbohydrate metabolic process"/>
    <property type="evidence" value="ECO:0007669"/>
    <property type="project" value="UniProtKB-ARBA"/>
</dbReference>
<dbReference type="Proteomes" id="UP000310314">
    <property type="component" value="Unassembled WGS sequence"/>
</dbReference>
<gene>
    <name evidence="2" type="ORF">FEE95_12475</name>
</gene>
<dbReference type="EMBL" id="VATY01000002">
    <property type="protein sequence ID" value="TMM57295.1"/>
    <property type="molecule type" value="Genomic_DNA"/>
</dbReference>
<evidence type="ECO:0000313" key="3">
    <source>
        <dbReference type="Proteomes" id="UP000310314"/>
    </source>
</evidence>
<sequence length="292" mass="32895">MKINRLLSTAGLFFVLMTNLTFSQNNPLKDHVLFYSSFDGKITADIAVGDANIYTAENYKEAAKATIGLNDSNVVLAKEKGLSGDAIHFKEAKTSAIFYKAYKNVGYNNTSWSGTISFWLRLDPNKELAPHYCDPICITDSKWSDAGLWVDFTDHNPRQFRYGAMGDLAVWDPNNDSDEADWEKRTVTVNPSPFQSKTWTHVAMVFSKVNTKTKSEFKLYINGKLQGKIKDINDPFTWDPEEGKIMLGLGYIGFIDELSVLDIPLDADEVKSIYELKNGLKSVLNEEIDNEN</sequence>
<reference evidence="2 3" key="1">
    <citation type="submission" date="2019-05" db="EMBL/GenBank/DDBJ databases">
        <authorList>
            <person name="Zhang J.-Y."/>
            <person name="Feg X."/>
            <person name="Du Z.-J."/>
        </authorList>
    </citation>
    <scope>NUCLEOTIDE SEQUENCE [LARGE SCALE GENOMIC DNA]</scope>
    <source>
        <strain evidence="2 3">RZ26</strain>
    </source>
</reference>
<dbReference type="AlphaFoldDB" id="A0A5S3QIB6"/>
<name>A0A5S3QIB6_9FLAO</name>